<comment type="similarity">
    <text evidence="1">Belongs to the EamA transporter family.</text>
</comment>
<gene>
    <name evidence="4" type="ORF">GE115_03270</name>
</gene>
<accession>A0A6I2F3C5</accession>
<protein>
    <submittedName>
        <fullName evidence="4">EamA family transporter</fullName>
    </submittedName>
</protein>
<dbReference type="GO" id="GO:0016020">
    <property type="term" value="C:membrane"/>
    <property type="evidence" value="ECO:0007669"/>
    <property type="project" value="InterPro"/>
</dbReference>
<evidence type="ECO:0000259" key="3">
    <source>
        <dbReference type="Pfam" id="PF00892"/>
    </source>
</evidence>
<keyword evidence="2" id="KW-0812">Transmembrane</keyword>
<feature type="transmembrane region" description="Helical" evidence="2">
    <location>
        <begin position="258"/>
        <end position="276"/>
    </location>
</feature>
<dbReference type="Proteomes" id="UP000431080">
    <property type="component" value="Unassembled WGS sequence"/>
</dbReference>
<keyword evidence="2" id="KW-0472">Membrane</keyword>
<feature type="transmembrane region" description="Helical" evidence="2">
    <location>
        <begin position="194"/>
        <end position="215"/>
    </location>
</feature>
<dbReference type="Gene3D" id="1.10.3730.20">
    <property type="match status" value="1"/>
</dbReference>
<keyword evidence="5" id="KW-1185">Reference proteome</keyword>
<feature type="transmembrane region" description="Helical" evidence="2">
    <location>
        <begin position="63"/>
        <end position="81"/>
    </location>
</feature>
<feature type="domain" description="EamA" evidence="3">
    <location>
        <begin position="165"/>
        <end position="299"/>
    </location>
</feature>
<evidence type="ECO:0000313" key="5">
    <source>
        <dbReference type="Proteomes" id="UP000431080"/>
    </source>
</evidence>
<feature type="transmembrane region" description="Helical" evidence="2">
    <location>
        <begin position="33"/>
        <end position="51"/>
    </location>
</feature>
<comment type="caution">
    <text evidence="4">The sequence shown here is derived from an EMBL/GenBank/DDBJ whole genome shotgun (WGS) entry which is preliminary data.</text>
</comment>
<name>A0A6I2F3C5_9MICO</name>
<evidence type="ECO:0000313" key="4">
    <source>
        <dbReference type="EMBL" id="MRG58894.1"/>
    </source>
</evidence>
<dbReference type="RefSeq" id="WP_153683401.1">
    <property type="nucleotide sequence ID" value="NZ_WJIF01000002.1"/>
</dbReference>
<feature type="transmembrane region" description="Helical" evidence="2">
    <location>
        <begin position="281"/>
        <end position="299"/>
    </location>
</feature>
<dbReference type="EMBL" id="WJIF01000002">
    <property type="protein sequence ID" value="MRG58894.1"/>
    <property type="molecule type" value="Genomic_DNA"/>
</dbReference>
<dbReference type="InterPro" id="IPR037185">
    <property type="entry name" value="EmrE-like"/>
</dbReference>
<sequence>MSVTALVIVLAAAVCHAAWNVIAHGVSRIGMPFLWWGSIASTVLWLPVIPFTGGLGGASLGEFAVGVVGSALLHCAYLLVLQRGYATGGLSTVYATARGTGPILTVLAAVVLFGERPTLGELAGIAVIIASVVAIGLADRGSTGDAASVTSAASASPRHRRIDPALAWGLVTGVAIAAYTLWDAHAVTGWGAAPVAYMVGTTAGEAVLFSLLLGGRRRELGAVWRAHRGRIVAFGVLSPLAYILVLVAMTLAPLSLVAPLREMSVVLVSLFGVLALREGRAGWRIGASVAVVAGIVLMTG</sequence>
<keyword evidence="2" id="KW-1133">Transmembrane helix</keyword>
<feature type="transmembrane region" description="Helical" evidence="2">
    <location>
        <begin position="165"/>
        <end position="182"/>
    </location>
</feature>
<evidence type="ECO:0000256" key="1">
    <source>
        <dbReference type="ARBA" id="ARBA00007362"/>
    </source>
</evidence>
<dbReference type="SUPFAM" id="SSF103481">
    <property type="entry name" value="Multidrug resistance efflux transporter EmrE"/>
    <property type="match status" value="2"/>
</dbReference>
<proteinExistence type="inferred from homology"/>
<dbReference type="InterPro" id="IPR000620">
    <property type="entry name" value="EamA_dom"/>
</dbReference>
<dbReference type="AlphaFoldDB" id="A0A6I2F3C5"/>
<reference evidence="4 5" key="1">
    <citation type="submission" date="2019-10" db="EMBL/GenBank/DDBJ databases">
        <authorList>
            <person name="Nie G."/>
            <person name="Ming H."/>
            <person name="Yi B."/>
        </authorList>
    </citation>
    <scope>NUCLEOTIDE SEQUENCE [LARGE SCALE GENOMIC DNA]</scope>
    <source>
        <strain evidence="4 5">CFH 90414</strain>
    </source>
</reference>
<feature type="transmembrane region" description="Helical" evidence="2">
    <location>
        <begin position="231"/>
        <end position="252"/>
    </location>
</feature>
<evidence type="ECO:0000256" key="2">
    <source>
        <dbReference type="SAM" id="Phobius"/>
    </source>
</evidence>
<dbReference type="Pfam" id="PF00892">
    <property type="entry name" value="EamA"/>
    <property type="match status" value="1"/>
</dbReference>
<feature type="transmembrane region" description="Helical" evidence="2">
    <location>
        <begin position="93"/>
        <end position="113"/>
    </location>
</feature>
<organism evidence="4 5">
    <name type="scientific">Agromyces agglutinans</name>
    <dbReference type="NCBI Taxonomy" id="2662258"/>
    <lineage>
        <taxon>Bacteria</taxon>
        <taxon>Bacillati</taxon>
        <taxon>Actinomycetota</taxon>
        <taxon>Actinomycetes</taxon>
        <taxon>Micrococcales</taxon>
        <taxon>Microbacteriaceae</taxon>
        <taxon>Agromyces</taxon>
    </lineage>
</organism>